<evidence type="ECO:0000256" key="3">
    <source>
        <dbReference type="ARBA" id="ARBA00022475"/>
    </source>
</evidence>
<keyword evidence="3" id="KW-1003">Cell membrane</keyword>
<dbReference type="SUPFAM" id="SSF50182">
    <property type="entry name" value="Sm-like ribonucleoproteins"/>
    <property type="match status" value="1"/>
</dbReference>
<dbReference type="PANTHER" id="PTHR30460">
    <property type="entry name" value="MODERATE CONDUCTANCE MECHANOSENSITIVE CHANNEL YBIO"/>
    <property type="match status" value="1"/>
</dbReference>
<dbReference type="Proteomes" id="UP000430692">
    <property type="component" value="Unassembled WGS sequence"/>
</dbReference>
<proteinExistence type="inferred from homology"/>
<feature type="transmembrane region" description="Helical" evidence="7">
    <location>
        <begin position="86"/>
        <end position="114"/>
    </location>
</feature>
<name>A0A6I4VUS9_9BACL</name>
<dbReference type="AlphaFoldDB" id="A0A6I4VUS9"/>
<dbReference type="Gene3D" id="2.30.30.60">
    <property type="match status" value="1"/>
</dbReference>
<gene>
    <name evidence="10" type="ORF">GSM42_11210</name>
</gene>
<dbReference type="RefSeq" id="WP_160801624.1">
    <property type="nucleotide sequence ID" value="NZ_WUUL01000006.1"/>
</dbReference>
<protein>
    <submittedName>
        <fullName evidence="10">Mechanosensitive ion channel</fullName>
    </submittedName>
</protein>
<feature type="transmembrane region" description="Helical" evidence="7">
    <location>
        <begin position="54"/>
        <end position="74"/>
    </location>
</feature>
<organism evidence="10 11">
    <name type="scientific">Shimazuella alba</name>
    <dbReference type="NCBI Taxonomy" id="2690964"/>
    <lineage>
        <taxon>Bacteria</taxon>
        <taxon>Bacillati</taxon>
        <taxon>Bacillota</taxon>
        <taxon>Bacilli</taxon>
        <taxon>Bacillales</taxon>
        <taxon>Thermoactinomycetaceae</taxon>
        <taxon>Shimazuella</taxon>
    </lineage>
</organism>
<dbReference type="Pfam" id="PF00924">
    <property type="entry name" value="MS_channel_2nd"/>
    <property type="match status" value="1"/>
</dbReference>
<evidence type="ECO:0000256" key="2">
    <source>
        <dbReference type="ARBA" id="ARBA00008017"/>
    </source>
</evidence>
<dbReference type="FunFam" id="1.10.287.1260:FF:000005">
    <property type="entry name" value="Mechanosensitive ion channel family protein"/>
    <property type="match status" value="1"/>
</dbReference>
<keyword evidence="6 7" id="KW-0472">Membrane</keyword>
<dbReference type="Pfam" id="PF21088">
    <property type="entry name" value="MS_channel_1st"/>
    <property type="match status" value="1"/>
</dbReference>
<dbReference type="EMBL" id="WUUL01000006">
    <property type="protein sequence ID" value="MXQ54271.1"/>
    <property type="molecule type" value="Genomic_DNA"/>
</dbReference>
<comment type="similarity">
    <text evidence="2">Belongs to the MscS (TC 1.A.23) family.</text>
</comment>
<comment type="subcellular location">
    <subcellularLocation>
        <location evidence="1">Cell membrane</location>
        <topology evidence="1">Multi-pass membrane protein</topology>
    </subcellularLocation>
</comment>
<evidence type="ECO:0000256" key="1">
    <source>
        <dbReference type="ARBA" id="ARBA00004651"/>
    </source>
</evidence>
<dbReference type="GO" id="GO:0005886">
    <property type="term" value="C:plasma membrane"/>
    <property type="evidence" value="ECO:0007669"/>
    <property type="project" value="UniProtKB-SubCell"/>
</dbReference>
<dbReference type="SUPFAM" id="SSF82861">
    <property type="entry name" value="Mechanosensitive channel protein MscS (YggB), transmembrane region"/>
    <property type="match status" value="1"/>
</dbReference>
<keyword evidence="11" id="KW-1185">Reference proteome</keyword>
<dbReference type="GO" id="GO:0008381">
    <property type="term" value="F:mechanosensitive monoatomic ion channel activity"/>
    <property type="evidence" value="ECO:0007669"/>
    <property type="project" value="InterPro"/>
</dbReference>
<evidence type="ECO:0000256" key="5">
    <source>
        <dbReference type="ARBA" id="ARBA00022989"/>
    </source>
</evidence>
<evidence type="ECO:0000256" key="6">
    <source>
        <dbReference type="ARBA" id="ARBA00023136"/>
    </source>
</evidence>
<dbReference type="Gene3D" id="1.10.287.1260">
    <property type="match status" value="1"/>
</dbReference>
<keyword evidence="4 7" id="KW-0812">Transmembrane</keyword>
<reference evidence="10 11" key="1">
    <citation type="submission" date="2019-12" db="EMBL/GenBank/DDBJ databases">
        <title>Whole-genome analyses of novel actinobacteria.</title>
        <authorList>
            <person name="Sahin N."/>
            <person name="Saygin H."/>
        </authorList>
    </citation>
    <scope>NUCLEOTIDE SEQUENCE [LARGE SCALE GENOMIC DNA]</scope>
    <source>
        <strain evidence="10 11">KC615</strain>
    </source>
</reference>
<feature type="domain" description="Mechanosensitive ion channel transmembrane helices 2/3" evidence="9">
    <location>
        <begin position="64"/>
        <end position="101"/>
    </location>
</feature>
<keyword evidence="5 7" id="KW-1133">Transmembrane helix</keyword>
<accession>A0A6I4VUS9</accession>
<dbReference type="InterPro" id="IPR010920">
    <property type="entry name" value="LSM_dom_sf"/>
</dbReference>
<evidence type="ECO:0000256" key="7">
    <source>
        <dbReference type="SAM" id="Phobius"/>
    </source>
</evidence>
<dbReference type="InterPro" id="IPR006685">
    <property type="entry name" value="MscS_channel_2nd"/>
</dbReference>
<dbReference type="InterPro" id="IPR049142">
    <property type="entry name" value="MS_channel_1st"/>
</dbReference>
<feature type="domain" description="Mechanosensitive ion channel MscS" evidence="8">
    <location>
        <begin position="103"/>
        <end position="166"/>
    </location>
</feature>
<evidence type="ECO:0000313" key="10">
    <source>
        <dbReference type="EMBL" id="MXQ54271.1"/>
    </source>
</evidence>
<dbReference type="InterPro" id="IPR045276">
    <property type="entry name" value="YbiO_bact"/>
</dbReference>
<dbReference type="InterPro" id="IPR023408">
    <property type="entry name" value="MscS_beta-dom_sf"/>
</dbReference>
<evidence type="ECO:0000259" key="8">
    <source>
        <dbReference type="Pfam" id="PF00924"/>
    </source>
</evidence>
<dbReference type="PANTHER" id="PTHR30460:SF0">
    <property type="entry name" value="MODERATE CONDUCTANCE MECHANOSENSITIVE CHANNEL YBIO"/>
    <property type="match status" value="1"/>
</dbReference>
<evidence type="ECO:0000256" key="4">
    <source>
        <dbReference type="ARBA" id="ARBA00022692"/>
    </source>
</evidence>
<evidence type="ECO:0000313" key="11">
    <source>
        <dbReference type="Proteomes" id="UP000430692"/>
    </source>
</evidence>
<dbReference type="InterPro" id="IPR011014">
    <property type="entry name" value="MscS_channel_TM-2"/>
</dbReference>
<sequence length="260" mass="28803">MNWNFQINWDHISEILIRCLVIIVIAYIAFLLIKGIIYRFIVGRKKQNTRLQTLTSLASNFIGYVIFFVALVSLLDQFGINATGLIASAGIIGLAIGFGAQGLVSDIVTGFFILMEDQVNVDDHITVNDFSGVVEQTGLRILKIRGLNGDLHFIPNRELKSLTNHSKGTSNTIVNVKIHYAQGQDMHSSLSEIQAKLNEIKEELPQVIQGPAVLDVHTPNKAENYIRIIAKTEPNQGRAVAEVLEEQAKQIMALKKNSLA</sequence>
<evidence type="ECO:0000259" key="9">
    <source>
        <dbReference type="Pfam" id="PF21088"/>
    </source>
</evidence>
<comment type="caution">
    <text evidence="10">The sequence shown here is derived from an EMBL/GenBank/DDBJ whole genome shotgun (WGS) entry which is preliminary data.</text>
</comment>
<feature type="transmembrane region" description="Helical" evidence="7">
    <location>
        <begin position="15"/>
        <end position="33"/>
    </location>
</feature>